<keyword evidence="4" id="KW-0560">Oxidoreductase</keyword>
<dbReference type="EMBL" id="JABFTS010000001">
    <property type="protein sequence ID" value="MCE8049778.1"/>
    <property type="molecule type" value="Genomic_DNA"/>
</dbReference>
<proteinExistence type="predicted"/>
<keyword evidence="5" id="KW-0408">Iron</keyword>
<dbReference type="RefSeq" id="WP_234238300.1">
    <property type="nucleotide sequence ID" value="NZ_JABFTS010000001.1"/>
</dbReference>
<dbReference type="GO" id="GO:0051539">
    <property type="term" value="F:4 iron, 4 sulfur cluster binding"/>
    <property type="evidence" value="ECO:0007669"/>
    <property type="project" value="UniProtKB-KW"/>
</dbReference>
<dbReference type="PANTHER" id="PTHR32439">
    <property type="entry name" value="FERREDOXIN--NITRITE REDUCTASE, CHLOROPLASTIC"/>
    <property type="match status" value="1"/>
</dbReference>
<dbReference type="PANTHER" id="PTHR32439:SF9">
    <property type="entry name" value="BLR3264 PROTEIN"/>
    <property type="match status" value="1"/>
</dbReference>
<keyword evidence="3" id="KW-0479">Metal-binding</keyword>
<comment type="caution">
    <text evidence="8">The sequence shown here is derived from an EMBL/GenBank/DDBJ whole genome shotgun (WGS) entry which is preliminary data.</text>
</comment>
<dbReference type="GO" id="GO:0016491">
    <property type="term" value="F:oxidoreductase activity"/>
    <property type="evidence" value="ECO:0007669"/>
    <property type="project" value="UniProtKB-KW"/>
</dbReference>
<dbReference type="SUPFAM" id="SSF56014">
    <property type="entry name" value="Nitrite and sulphite reductase 4Fe-4S domain-like"/>
    <property type="match status" value="1"/>
</dbReference>
<evidence type="ECO:0000313" key="9">
    <source>
        <dbReference type="Proteomes" id="UP001320178"/>
    </source>
</evidence>
<dbReference type="SUPFAM" id="SSF55124">
    <property type="entry name" value="Nitrite/Sulfite reductase N-terminal domain-like"/>
    <property type="match status" value="1"/>
</dbReference>
<dbReference type="InterPro" id="IPR005117">
    <property type="entry name" value="NiRdtase/SiRdtase_haem-b_fer"/>
</dbReference>
<evidence type="ECO:0000256" key="5">
    <source>
        <dbReference type="ARBA" id="ARBA00023004"/>
    </source>
</evidence>
<keyword evidence="1" id="KW-0004">4Fe-4S</keyword>
<feature type="domain" description="Nitrite/Sulfite reductase ferredoxin-like" evidence="7">
    <location>
        <begin position="24"/>
        <end position="84"/>
    </location>
</feature>
<reference evidence="8" key="1">
    <citation type="submission" date="2020-05" db="EMBL/GenBank/DDBJ databases">
        <authorList>
            <person name="Wang L."/>
            <person name="Shao Z."/>
        </authorList>
    </citation>
    <scope>NUCLEOTIDE SEQUENCE</scope>
    <source>
        <strain evidence="8">MCCC 1A05776</strain>
    </source>
</reference>
<dbReference type="InterPro" id="IPR051329">
    <property type="entry name" value="NIR_SIR_4Fe-4S"/>
</dbReference>
<evidence type="ECO:0000256" key="1">
    <source>
        <dbReference type="ARBA" id="ARBA00022485"/>
    </source>
</evidence>
<evidence type="ECO:0000313" key="8">
    <source>
        <dbReference type="EMBL" id="MCE8049778.1"/>
    </source>
</evidence>
<name>A0AAW4YLN4_9GAMM</name>
<dbReference type="Gene3D" id="3.90.480.20">
    <property type="match status" value="1"/>
</dbReference>
<dbReference type="InterPro" id="IPR036136">
    <property type="entry name" value="Nit/Sulf_reduc_fer-like_dom_sf"/>
</dbReference>
<reference evidence="8" key="2">
    <citation type="journal article" date="2021" name="Front. Microbiol.">
        <title>Aerobic Denitrification and Heterotrophic Sulfur Oxidation in the Genus Halomonas Revealed by Six Novel Species Characterizations and Genome-Based Analysis.</title>
        <authorList>
            <person name="Wang L."/>
            <person name="Shao Z."/>
        </authorList>
    </citation>
    <scope>NUCLEOTIDE SEQUENCE</scope>
    <source>
        <strain evidence="8">MCCC 1A05776</strain>
    </source>
</reference>
<organism evidence="8 9">
    <name type="scientific">Billgrantia desiderata</name>
    <dbReference type="NCBI Taxonomy" id="52021"/>
    <lineage>
        <taxon>Bacteria</taxon>
        <taxon>Pseudomonadati</taxon>
        <taxon>Pseudomonadota</taxon>
        <taxon>Gammaproteobacteria</taxon>
        <taxon>Oceanospirillales</taxon>
        <taxon>Halomonadaceae</taxon>
        <taxon>Billgrantia</taxon>
    </lineage>
</organism>
<evidence type="ECO:0000256" key="3">
    <source>
        <dbReference type="ARBA" id="ARBA00022723"/>
    </source>
</evidence>
<evidence type="ECO:0000256" key="6">
    <source>
        <dbReference type="ARBA" id="ARBA00023014"/>
    </source>
</evidence>
<gene>
    <name evidence="8" type="ORF">HOP61_00515</name>
</gene>
<protein>
    <submittedName>
        <fullName evidence="8">Cobalamin biosynthesis protein CobG</fullName>
    </submittedName>
</protein>
<dbReference type="InterPro" id="IPR045854">
    <property type="entry name" value="NO2/SO3_Rdtase_4Fe4S_sf"/>
</dbReference>
<dbReference type="Gene3D" id="3.30.413.10">
    <property type="entry name" value="Sulfite Reductase Hemoprotein, domain 1"/>
    <property type="match status" value="1"/>
</dbReference>
<sequence>MTNQANRPAGAPRIKGWCPGAWRPMASGDGLLVRVRPPLGRLTRHQMLALCEAAETFGSGLIELTNRANLQLRGVSDASWPGLMTFLVEHGLVAADPQEERRLPLLLAPDWQPGDATHEVARRLEARLDALPALPAKMGVAIDAGAAPLLGEVSADFRIERSLEGGLEGGLPARASDALPAQSSGALLVRADGREKGTPVDSPAAAVELLIRLLHWFVDSGGIDAGRMRRHPAPLPPWAPATQRPAAAGCVPALGQHAWGRVLGLPFGRAPAATLRALIVSESVVAASASSDSVGAVRLTPWRRLLVEGFPVGASSPSGLLESESDPRLAMQACPGAPYCEQASVATLGLAQELAERLNGQAGSVHLSGCVKGCACQAPTDLCLTGREGRFDLIVGGRADGTPVATGLTESDVIALISRDREDERRGQGVARVFCHGRQK</sequence>
<evidence type="ECO:0000259" key="7">
    <source>
        <dbReference type="Pfam" id="PF03460"/>
    </source>
</evidence>
<dbReference type="Proteomes" id="UP001320178">
    <property type="component" value="Unassembled WGS sequence"/>
</dbReference>
<evidence type="ECO:0000256" key="2">
    <source>
        <dbReference type="ARBA" id="ARBA00022617"/>
    </source>
</evidence>
<dbReference type="AlphaFoldDB" id="A0AAW4YLN4"/>
<dbReference type="GO" id="GO:0046872">
    <property type="term" value="F:metal ion binding"/>
    <property type="evidence" value="ECO:0007669"/>
    <property type="project" value="UniProtKB-KW"/>
</dbReference>
<dbReference type="Pfam" id="PF03460">
    <property type="entry name" value="NIR_SIR_ferr"/>
    <property type="match status" value="1"/>
</dbReference>
<keyword evidence="2" id="KW-0349">Heme</keyword>
<accession>A0AAW4YLN4</accession>
<keyword evidence="6" id="KW-0411">Iron-sulfur</keyword>
<evidence type="ECO:0000256" key="4">
    <source>
        <dbReference type="ARBA" id="ARBA00023002"/>
    </source>
</evidence>